<dbReference type="AlphaFoldDB" id="A0AAU9DC26"/>
<dbReference type="Pfam" id="PF13289">
    <property type="entry name" value="SIR2_2"/>
    <property type="match status" value="1"/>
</dbReference>
<sequence>MSKEISSETSSEMNSEFVLNREEVIGKICERSQQGMLGLFLGSGFSKAVVGDRALSWAELLKQSVERLNRSCDKLDIKLDLEDDLLNSGLTYPLVASRINKAANKALNEANEIIQQSNKQKNQQDEDYVRASDFQFKEIIANVVSVYPKNNEEKKWKDVLIKTDCSWILTTNYDHIAECLLNGRALSIYPNNIFSQPKGLVPVFHLHGSIWNPESIVITNEDYAKMLRPGDYRQTRLPFLLKEYTILMVGYDLGDLNVLSAVDWNRTVKVDSSVGYEQDVYFIRYKGEDEKVVDNPYKDPETGITIIETNDVHSIFSEIVNQNHLLKKKYSKSESDVKKLTQKFVEAENSPDKEYSDSSIEVVKDDAKKVLELAPLYPYLLSNFLIYIKAVIDNIYKQARKPNAFDKYDIEIQMILMLMNVVEEMQMPDTYVSLLCTALNNVAEFFGDHSELGKAWKATDTWNNGKRGIPDKLKERMKKYCDNSSNKLLYARKVLE</sequence>
<proteinExistence type="predicted"/>
<dbReference type="Proteomes" id="UP001321804">
    <property type="component" value="Chromosome"/>
</dbReference>
<keyword evidence="3" id="KW-1185">Reference proteome</keyword>
<gene>
    <name evidence="2" type="ORF">KIMC2_02730</name>
</gene>
<dbReference type="PROSITE" id="PS00785">
    <property type="entry name" value="5_NUCLEOTIDASE_1"/>
    <property type="match status" value="1"/>
</dbReference>
<evidence type="ECO:0008006" key="4">
    <source>
        <dbReference type="Google" id="ProtNLM"/>
    </source>
</evidence>
<dbReference type="InterPro" id="IPR006146">
    <property type="entry name" value="5'-Nucleotdase_CS"/>
</dbReference>
<keyword evidence="1" id="KW-0175">Coiled coil</keyword>
<dbReference type="GO" id="GO:0016788">
    <property type="term" value="F:hydrolase activity, acting on ester bonds"/>
    <property type="evidence" value="ECO:0007669"/>
    <property type="project" value="InterPro"/>
</dbReference>
<dbReference type="EMBL" id="AP026801">
    <property type="protein sequence ID" value="BDR55711.1"/>
    <property type="molecule type" value="Genomic_DNA"/>
</dbReference>
<reference evidence="2 3" key="1">
    <citation type="journal article" date="2023" name="Microbiol. Spectr.">
        <title>Symbiosis of Carpenter Bees with Uncharacterized Lactic Acid Bacteria Showing NAD Auxotrophy.</title>
        <authorList>
            <person name="Kawasaki S."/>
            <person name="Ozawa K."/>
            <person name="Mori T."/>
            <person name="Yamamoto A."/>
            <person name="Ito M."/>
            <person name="Ohkuma M."/>
            <person name="Sakamoto M."/>
            <person name="Matsutani M."/>
        </authorList>
    </citation>
    <scope>NUCLEOTIDE SEQUENCE [LARGE SCALE GENOMIC DNA]</scope>
    <source>
        <strain evidence="2 3">KimC2</strain>
    </source>
</reference>
<dbReference type="RefSeq" id="WP_317697234.1">
    <property type="nucleotide sequence ID" value="NZ_AP026801.1"/>
</dbReference>
<dbReference type="GO" id="GO:0000166">
    <property type="term" value="F:nucleotide binding"/>
    <property type="evidence" value="ECO:0007669"/>
    <property type="project" value="InterPro"/>
</dbReference>
<evidence type="ECO:0000313" key="2">
    <source>
        <dbReference type="EMBL" id="BDR55711.1"/>
    </source>
</evidence>
<feature type="coiled-coil region" evidence="1">
    <location>
        <begin position="323"/>
        <end position="350"/>
    </location>
</feature>
<protein>
    <recommendedName>
        <fullName evidence="4">SIR2-like domain-containing protein</fullName>
    </recommendedName>
</protein>
<dbReference type="KEGG" id="xak:KIMC2_02730"/>
<dbReference type="GO" id="GO:0046872">
    <property type="term" value="F:metal ion binding"/>
    <property type="evidence" value="ECO:0007669"/>
    <property type="project" value="InterPro"/>
</dbReference>
<accession>A0AAU9DC26</accession>
<evidence type="ECO:0000256" key="1">
    <source>
        <dbReference type="SAM" id="Coils"/>
    </source>
</evidence>
<organism evidence="2 3">
    <name type="scientific">Xylocopilactobacillus apis</name>
    <dbReference type="NCBI Taxonomy" id="2932183"/>
    <lineage>
        <taxon>Bacteria</taxon>
        <taxon>Bacillati</taxon>
        <taxon>Bacillota</taxon>
        <taxon>Bacilli</taxon>
        <taxon>Lactobacillales</taxon>
        <taxon>Lactobacillaceae</taxon>
        <taxon>Xylocopilactobacillus</taxon>
    </lineage>
</organism>
<evidence type="ECO:0000313" key="3">
    <source>
        <dbReference type="Proteomes" id="UP001321804"/>
    </source>
</evidence>
<feature type="coiled-coil region" evidence="1">
    <location>
        <begin position="58"/>
        <end position="127"/>
    </location>
</feature>
<name>A0AAU9DC26_9LACO</name>